<evidence type="ECO:0000256" key="4">
    <source>
        <dbReference type="ARBA" id="ARBA00023163"/>
    </source>
</evidence>
<dbReference type="SUPFAM" id="SSF46785">
    <property type="entry name" value="Winged helix' DNA-binding domain"/>
    <property type="match status" value="1"/>
</dbReference>
<dbReference type="GO" id="GO:0045892">
    <property type="term" value="P:negative regulation of DNA-templated transcription"/>
    <property type="evidence" value="ECO:0007669"/>
    <property type="project" value="TreeGrafter"/>
</dbReference>
<evidence type="ECO:0000256" key="6">
    <source>
        <dbReference type="ARBA" id="ARBA00070406"/>
    </source>
</evidence>
<comment type="function">
    <text evidence="5">May be an activator protein for the gylABX operon.</text>
</comment>
<name>A0A9W6SF52_9ACTN</name>
<dbReference type="AlphaFoldDB" id="A0A9W6SF52"/>
<dbReference type="Gene3D" id="3.30.450.40">
    <property type="match status" value="1"/>
</dbReference>
<dbReference type="Proteomes" id="UP001165074">
    <property type="component" value="Unassembled WGS sequence"/>
</dbReference>
<dbReference type="Gene3D" id="1.10.10.10">
    <property type="entry name" value="Winged helix-like DNA-binding domain superfamily/Winged helix DNA-binding domain"/>
    <property type="match status" value="1"/>
</dbReference>
<keyword evidence="3" id="KW-0238">DNA-binding</keyword>
<dbReference type="PROSITE" id="PS51078">
    <property type="entry name" value="ICLR_ED"/>
    <property type="match status" value="1"/>
</dbReference>
<comment type="caution">
    <text evidence="9">The sequence shown here is derived from an EMBL/GenBank/DDBJ whole genome shotgun (WGS) entry which is preliminary data.</text>
</comment>
<gene>
    <name evidence="9" type="primary">pcaR</name>
    <name evidence="9" type="ORF">Airi02_102260</name>
</gene>
<evidence type="ECO:0000256" key="2">
    <source>
        <dbReference type="ARBA" id="ARBA00023015"/>
    </source>
</evidence>
<dbReference type="InterPro" id="IPR036390">
    <property type="entry name" value="WH_DNA-bd_sf"/>
</dbReference>
<organism evidence="9 10">
    <name type="scientific">Actinoallomurus iriomotensis</name>
    <dbReference type="NCBI Taxonomy" id="478107"/>
    <lineage>
        <taxon>Bacteria</taxon>
        <taxon>Bacillati</taxon>
        <taxon>Actinomycetota</taxon>
        <taxon>Actinomycetes</taxon>
        <taxon>Streptosporangiales</taxon>
        <taxon>Thermomonosporaceae</taxon>
        <taxon>Actinoallomurus</taxon>
    </lineage>
</organism>
<evidence type="ECO:0000313" key="10">
    <source>
        <dbReference type="Proteomes" id="UP001165074"/>
    </source>
</evidence>
<feature type="domain" description="HTH iclR-type" evidence="7">
    <location>
        <begin position="21"/>
        <end position="81"/>
    </location>
</feature>
<dbReference type="GO" id="GO:0003677">
    <property type="term" value="F:DNA binding"/>
    <property type="evidence" value="ECO:0007669"/>
    <property type="project" value="UniProtKB-KW"/>
</dbReference>
<dbReference type="Pfam" id="PF09339">
    <property type="entry name" value="HTH_IclR"/>
    <property type="match status" value="1"/>
</dbReference>
<evidence type="ECO:0000256" key="3">
    <source>
        <dbReference type="ARBA" id="ARBA00023125"/>
    </source>
</evidence>
<dbReference type="InterPro" id="IPR050707">
    <property type="entry name" value="HTH_MetabolicPath_Reg"/>
</dbReference>
<dbReference type="Pfam" id="PF01614">
    <property type="entry name" value="IclR_C"/>
    <property type="match status" value="1"/>
</dbReference>
<dbReference type="PANTHER" id="PTHR30136:SF34">
    <property type="entry name" value="TRANSCRIPTIONAL REGULATOR"/>
    <property type="match status" value="1"/>
</dbReference>
<keyword evidence="4" id="KW-0804">Transcription</keyword>
<evidence type="ECO:0000256" key="1">
    <source>
        <dbReference type="ARBA" id="ARBA00022798"/>
    </source>
</evidence>
<dbReference type="InterPro" id="IPR036388">
    <property type="entry name" value="WH-like_DNA-bd_sf"/>
</dbReference>
<evidence type="ECO:0000256" key="5">
    <source>
        <dbReference type="ARBA" id="ARBA00058938"/>
    </source>
</evidence>
<reference evidence="9" key="1">
    <citation type="submission" date="2023-03" db="EMBL/GenBank/DDBJ databases">
        <title>Actinoallomurus iriomotensis NBRC 103684.</title>
        <authorList>
            <person name="Ichikawa N."/>
            <person name="Sato H."/>
            <person name="Tonouchi N."/>
        </authorList>
    </citation>
    <scope>NUCLEOTIDE SEQUENCE</scope>
    <source>
        <strain evidence="9">NBRC 103684</strain>
    </source>
</reference>
<proteinExistence type="predicted"/>
<dbReference type="PROSITE" id="PS51077">
    <property type="entry name" value="HTH_ICLR"/>
    <property type="match status" value="1"/>
</dbReference>
<evidence type="ECO:0000259" key="8">
    <source>
        <dbReference type="PROSITE" id="PS51078"/>
    </source>
</evidence>
<dbReference type="FunFam" id="1.10.10.10:FF:000056">
    <property type="entry name" value="IclR family transcriptional regulator"/>
    <property type="match status" value="1"/>
</dbReference>
<accession>A0A9W6SF52</accession>
<feature type="domain" description="IclR-ED" evidence="8">
    <location>
        <begin position="82"/>
        <end position="266"/>
    </location>
</feature>
<dbReference type="RefSeq" id="WP_285584394.1">
    <property type="nucleotide sequence ID" value="NZ_BSTK01000027.1"/>
</dbReference>
<evidence type="ECO:0000259" key="7">
    <source>
        <dbReference type="PROSITE" id="PS51077"/>
    </source>
</evidence>
<dbReference type="InterPro" id="IPR014757">
    <property type="entry name" value="Tscrpt_reg_IclR_C"/>
</dbReference>
<dbReference type="SUPFAM" id="SSF55781">
    <property type="entry name" value="GAF domain-like"/>
    <property type="match status" value="1"/>
</dbReference>
<dbReference type="GO" id="GO:0006071">
    <property type="term" value="P:glycerol metabolic process"/>
    <property type="evidence" value="ECO:0007669"/>
    <property type="project" value="UniProtKB-KW"/>
</dbReference>
<evidence type="ECO:0000313" key="9">
    <source>
        <dbReference type="EMBL" id="GLY92298.1"/>
    </source>
</evidence>
<dbReference type="EMBL" id="BSTK01000027">
    <property type="protein sequence ID" value="GLY92298.1"/>
    <property type="molecule type" value="Genomic_DNA"/>
</dbReference>
<keyword evidence="10" id="KW-1185">Reference proteome</keyword>
<dbReference type="GO" id="GO:0003700">
    <property type="term" value="F:DNA-binding transcription factor activity"/>
    <property type="evidence" value="ECO:0007669"/>
    <property type="project" value="TreeGrafter"/>
</dbReference>
<protein>
    <recommendedName>
        <fullName evidence="6">Glycerol operon regulatory protein</fullName>
    </recommendedName>
</protein>
<dbReference type="InterPro" id="IPR029016">
    <property type="entry name" value="GAF-like_dom_sf"/>
</dbReference>
<sequence length="284" mass="31042">MAETYDDGGANGRDTRPAAFVRAFDRGLDILTCFSEHSAALSVSEVAAKAGLDRKTARRLLYTLEALGYVARDDALYRLTPKTLELGYARLVRSSFAELAQYYMDELAERIDQSCSLGIFDGQAALFIARAAVHRVMTISLRPGTRVPAYASAMGRALLSGLSAQELAHYLRETQLTAHTDRTITDPDKLRTEIEHVRQNGWALLDQELEIGVRSIATPVRDHVGRIIAAISVGTHAQLVEEHELTTTILPAMLDCATAIQQDLTAQPAVLTGTNGRASTYLLQ</sequence>
<dbReference type="PANTHER" id="PTHR30136">
    <property type="entry name" value="HELIX-TURN-HELIX TRANSCRIPTIONAL REGULATOR, ICLR FAMILY"/>
    <property type="match status" value="1"/>
</dbReference>
<keyword evidence="1" id="KW-0319">Glycerol metabolism</keyword>
<dbReference type="SMART" id="SM00346">
    <property type="entry name" value="HTH_ICLR"/>
    <property type="match status" value="1"/>
</dbReference>
<dbReference type="InterPro" id="IPR005471">
    <property type="entry name" value="Tscrpt_reg_IclR_N"/>
</dbReference>
<keyword evidence="2" id="KW-0805">Transcription regulation</keyword>